<protein>
    <submittedName>
        <fullName evidence="2">DUF4240 domain-containing protein</fullName>
    </submittedName>
</protein>
<organism evidence="2 3">
    <name type="scientific">Streptomyces stramineus</name>
    <dbReference type="NCBI Taxonomy" id="173861"/>
    <lineage>
        <taxon>Bacteria</taxon>
        <taxon>Bacillati</taxon>
        <taxon>Actinomycetota</taxon>
        <taxon>Actinomycetes</taxon>
        <taxon>Kitasatosporales</taxon>
        <taxon>Streptomycetaceae</taxon>
        <taxon>Streptomyces</taxon>
    </lineage>
</organism>
<dbReference type="Pfam" id="PF14024">
    <property type="entry name" value="DUF4240"/>
    <property type="match status" value="1"/>
</dbReference>
<feature type="domain" description="DUF4240" evidence="1">
    <location>
        <begin position="1"/>
        <end position="129"/>
    </location>
</feature>
<evidence type="ECO:0000259" key="1">
    <source>
        <dbReference type="Pfam" id="PF14024"/>
    </source>
</evidence>
<name>A0ABN1A442_9ACTN</name>
<reference evidence="2 3" key="1">
    <citation type="journal article" date="2019" name="Int. J. Syst. Evol. Microbiol.">
        <title>The Global Catalogue of Microorganisms (GCM) 10K type strain sequencing project: providing services to taxonomists for standard genome sequencing and annotation.</title>
        <authorList>
            <consortium name="The Broad Institute Genomics Platform"/>
            <consortium name="The Broad Institute Genome Sequencing Center for Infectious Disease"/>
            <person name="Wu L."/>
            <person name="Ma J."/>
        </authorList>
    </citation>
    <scope>NUCLEOTIDE SEQUENCE [LARGE SCALE GENOMIC DNA]</scope>
    <source>
        <strain evidence="2 3">JCM 10649</strain>
    </source>
</reference>
<gene>
    <name evidence="2" type="ORF">GCM10009544_31640</name>
</gene>
<dbReference type="InterPro" id="IPR025334">
    <property type="entry name" value="DUF4240"/>
</dbReference>
<proteinExistence type="predicted"/>
<dbReference type="Proteomes" id="UP001499895">
    <property type="component" value="Unassembled WGS sequence"/>
</dbReference>
<keyword evidence="3" id="KW-1185">Reference proteome</keyword>
<dbReference type="RefSeq" id="WP_344090791.1">
    <property type="nucleotide sequence ID" value="NZ_BAAAHB010000031.1"/>
</dbReference>
<comment type="caution">
    <text evidence="2">The sequence shown here is derived from an EMBL/GenBank/DDBJ whole genome shotgun (WGS) entry which is preliminary data.</text>
</comment>
<evidence type="ECO:0000313" key="2">
    <source>
        <dbReference type="EMBL" id="GAA0467068.1"/>
    </source>
</evidence>
<accession>A0ABN1A442</accession>
<sequence>MNTDTFWQLIDTARAADAPLQEALTDLLVAQGEEQVLAFEVCMGRLDTVIDRWDVWAAGYLVCGGCSDDSFMDFKAGLISLGRTWYERVARCPDDLAEHPDIQHAFATGVGEAVFCEEMGYVTAAAWERLTSNRDSFYPALDHYRVGHGVRNQDHDMGQGFDFDNADEMRQRLPQLAALYLEGVQR</sequence>
<dbReference type="EMBL" id="BAAAHB010000031">
    <property type="protein sequence ID" value="GAA0467068.1"/>
    <property type="molecule type" value="Genomic_DNA"/>
</dbReference>
<evidence type="ECO:0000313" key="3">
    <source>
        <dbReference type="Proteomes" id="UP001499895"/>
    </source>
</evidence>